<proteinExistence type="predicted"/>
<protein>
    <submittedName>
        <fullName evidence="1">Uncharacterized protein</fullName>
    </submittedName>
</protein>
<dbReference type="PROSITE" id="PS51257">
    <property type="entry name" value="PROKAR_LIPOPROTEIN"/>
    <property type="match status" value="1"/>
</dbReference>
<evidence type="ECO:0000313" key="2">
    <source>
        <dbReference type="Proteomes" id="UP000007129"/>
    </source>
</evidence>
<reference evidence="1 2" key="1">
    <citation type="journal article" date="2012" name="BMC Genomics">
        <title>Tools to kill: Genome of one of the most destructive plant pathogenic fungi Macrophomina phaseolina.</title>
        <authorList>
            <person name="Islam M.S."/>
            <person name="Haque M.S."/>
            <person name="Islam M.M."/>
            <person name="Emdad E.M."/>
            <person name="Halim A."/>
            <person name="Hossen Q.M.M."/>
            <person name="Hossain M.Z."/>
            <person name="Ahmed B."/>
            <person name="Rahim S."/>
            <person name="Rahman M.S."/>
            <person name="Alam M.M."/>
            <person name="Hou S."/>
            <person name="Wan X."/>
            <person name="Saito J.A."/>
            <person name="Alam M."/>
        </authorList>
    </citation>
    <scope>NUCLEOTIDE SEQUENCE [LARGE SCALE GENOMIC DNA]</scope>
    <source>
        <strain evidence="1 2">MS6</strain>
    </source>
</reference>
<evidence type="ECO:0000313" key="1">
    <source>
        <dbReference type="EMBL" id="EKG19322.1"/>
    </source>
</evidence>
<dbReference type="EMBL" id="AHHD01000163">
    <property type="protein sequence ID" value="EKG19322.1"/>
    <property type="molecule type" value="Genomic_DNA"/>
</dbReference>
<dbReference type="VEuPathDB" id="FungiDB:MPH_03185"/>
<dbReference type="Proteomes" id="UP000007129">
    <property type="component" value="Unassembled WGS sequence"/>
</dbReference>
<accession>K2S2S5</accession>
<dbReference type="InParanoid" id="K2S2S5"/>
<dbReference type="AlphaFoldDB" id="K2S2S5"/>
<comment type="caution">
    <text evidence="1">The sequence shown here is derived from an EMBL/GenBank/DDBJ whole genome shotgun (WGS) entry which is preliminary data.</text>
</comment>
<gene>
    <name evidence="1" type="ORF">MPH_03185</name>
</gene>
<organism evidence="1 2">
    <name type="scientific">Macrophomina phaseolina (strain MS6)</name>
    <name type="common">Charcoal rot fungus</name>
    <dbReference type="NCBI Taxonomy" id="1126212"/>
    <lineage>
        <taxon>Eukaryota</taxon>
        <taxon>Fungi</taxon>
        <taxon>Dikarya</taxon>
        <taxon>Ascomycota</taxon>
        <taxon>Pezizomycotina</taxon>
        <taxon>Dothideomycetes</taxon>
        <taxon>Dothideomycetes incertae sedis</taxon>
        <taxon>Botryosphaeriales</taxon>
        <taxon>Botryosphaeriaceae</taxon>
        <taxon>Macrophomina</taxon>
    </lineage>
</organism>
<dbReference type="HOGENOM" id="CLU_1917431_0_0_1"/>
<sequence>MGCRGACCGCVLGACVTARRRDGRVPSSPRRSGPLLNVSTAEHLNTPRAGTTATAAQATVTHAHHITSGSLRVILIQVRPFIYINTYIAWFCSESASAPWKERVQTDRLREVSGLQGDDISSKTNLRKNTAK</sequence>
<name>K2S2S5_MACPH</name>